<dbReference type="PANTHER" id="PTHR33507">
    <property type="entry name" value="INNER MEMBRANE PROTEIN YBBJ"/>
    <property type="match status" value="1"/>
</dbReference>
<reference evidence="7 8" key="1">
    <citation type="submission" date="2018-04" db="EMBL/GenBank/DDBJ databases">
        <title>Novel species isolated from glacier.</title>
        <authorList>
            <person name="Liu Q."/>
            <person name="Xin Y.-H."/>
        </authorList>
    </citation>
    <scope>NUCLEOTIDE SEQUENCE [LARGE SCALE GENOMIC DNA]</scope>
    <source>
        <strain evidence="7 8">GT1R17</strain>
    </source>
</reference>
<sequence length="146" mass="16459">MENSMDLLYWHWLVLGLGLLCAEMLIASEFVLLWMGVSAVVVGLLTMLLPLNWQIELVLFGVLSIVSYFTYRKFRPTIENDKPTLNRRGHSYIGRVFELSEAIVNGMGKVHVDDSQWRVSGPDTAAGSRVRVIEVDGTTFKVELAE</sequence>
<comment type="subcellular location">
    <subcellularLocation>
        <location evidence="1">Membrane</location>
        <topology evidence="1">Multi-pass membrane protein</topology>
    </subcellularLocation>
</comment>
<feature type="domain" description="NfeD-like C-terminal" evidence="6">
    <location>
        <begin position="90"/>
        <end position="143"/>
    </location>
</feature>
<feature type="transmembrane region" description="Helical" evidence="5">
    <location>
        <begin position="51"/>
        <end position="71"/>
    </location>
</feature>
<evidence type="ECO:0000313" key="7">
    <source>
        <dbReference type="EMBL" id="PTU31287.1"/>
    </source>
</evidence>
<dbReference type="Proteomes" id="UP000244248">
    <property type="component" value="Unassembled WGS sequence"/>
</dbReference>
<protein>
    <recommendedName>
        <fullName evidence="6">NfeD-like C-terminal domain-containing protein</fullName>
    </recommendedName>
</protein>
<keyword evidence="3 5" id="KW-1133">Transmembrane helix</keyword>
<evidence type="ECO:0000256" key="3">
    <source>
        <dbReference type="ARBA" id="ARBA00022989"/>
    </source>
</evidence>
<keyword evidence="4 5" id="KW-0472">Membrane</keyword>
<proteinExistence type="predicted"/>
<dbReference type="InterPro" id="IPR012340">
    <property type="entry name" value="NA-bd_OB-fold"/>
</dbReference>
<gene>
    <name evidence="7" type="ORF">CJD38_08020</name>
</gene>
<dbReference type="PANTHER" id="PTHR33507:SF3">
    <property type="entry name" value="INNER MEMBRANE PROTEIN YBBJ"/>
    <property type="match status" value="1"/>
</dbReference>
<feature type="transmembrane region" description="Helical" evidence="5">
    <location>
        <begin position="12"/>
        <end position="45"/>
    </location>
</feature>
<keyword evidence="2 5" id="KW-0812">Transmembrane</keyword>
<evidence type="ECO:0000256" key="5">
    <source>
        <dbReference type="SAM" id="Phobius"/>
    </source>
</evidence>
<dbReference type="GO" id="GO:0005886">
    <property type="term" value="C:plasma membrane"/>
    <property type="evidence" value="ECO:0007669"/>
    <property type="project" value="TreeGrafter"/>
</dbReference>
<keyword evidence="8" id="KW-1185">Reference proteome</keyword>
<evidence type="ECO:0000259" key="6">
    <source>
        <dbReference type="Pfam" id="PF01957"/>
    </source>
</evidence>
<organism evidence="7 8">
    <name type="scientific">Stenotrophobium rhamnosiphilum</name>
    <dbReference type="NCBI Taxonomy" id="2029166"/>
    <lineage>
        <taxon>Bacteria</taxon>
        <taxon>Pseudomonadati</taxon>
        <taxon>Pseudomonadota</taxon>
        <taxon>Gammaproteobacteria</taxon>
        <taxon>Nevskiales</taxon>
        <taxon>Nevskiaceae</taxon>
        <taxon>Stenotrophobium</taxon>
    </lineage>
</organism>
<evidence type="ECO:0000256" key="2">
    <source>
        <dbReference type="ARBA" id="ARBA00022692"/>
    </source>
</evidence>
<evidence type="ECO:0000313" key="8">
    <source>
        <dbReference type="Proteomes" id="UP000244248"/>
    </source>
</evidence>
<evidence type="ECO:0000256" key="1">
    <source>
        <dbReference type="ARBA" id="ARBA00004141"/>
    </source>
</evidence>
<evidence type="ECO:0000256" key="4">
    <source>
        <dbReference type="ARBA" id="ARBA00023136"/>
    </source>
</evidence>
<accession>A0A2T5MFE7</accession>
<comment type="caution">
    <text evidence="7">The sequence shown here is derived from an EMBL/GenBank/DDBJ whole genome shotgun (WGS) entry which is preliminary data.</text>
</comment>
<dbReference type="InterPro" id="IPR052165">
    <property type="entry name" value="Membrane_assoc_protease"/>
</dbReference>
<dbReference type="Pfam" id="PF01957">
    <property type="entry name" value="NfeD"/>
    <property type="match status" value="1"/>
</dbReference>
<dbReference type="OrthoDB" id="9810336at2"/>
<dbReference type="Gene3D" id="2.40.50.140">
    <property type="entry name" value="Nucleic acid-binding proteins"/>
    <property type="match status" value="1"/>
</dbReference>
<dbReference type="AlphaFoldDB" id="A0A2T5MFE7"/>
<dbReference type="EMBL" id="QANS01000003">
    <property type="protein sequence ID" value="PTU31287.1"/>
    <property type="molecule type" value="Genomic_DNA"/>
</dbReference>
<dbReference type="InterPro" id="IPR002810">
    <property type="entry name" value="NfeD-like_C"/>
</dbReference>
<name>A0A2T5MFE7_9GAMM</name>